<dbReference type="Gene3D" id="3.40.50.2300">
    <property type="match status" value="1"/>
</dbReference>
<dbReference type="InterPro" id="IPR036890">
    <property type="entry name" value="HATPase_C_sf"/>
</dbReference>
<dbReference type="SMART" id="SM00448">
    <property type="entry name" value="REC"/>
    <property type="match status" value="1"/>
</dbReference>
<feature type="domain" description="Response regulatory" evidence="6">
    <location>
        <begin position="744"/>
        <end position="857"/>
    </location>
</feature>
<dbReference type="InterPro" id="IPR011006">
    <property type="entry name" value="CheY-like_superfamily"/>
</dbReference>
<keyword evidence="8" id="KW-0067">ATP-binding</keyword>
<sequence length="864" mass="98258">MKKGGINNTFKKIIHQSPEMVFLVDNSSPYWIFYSNRAFEKQIGESLKEKNLAGLGLDVSSYLFKEELIIPFNEKYYLFKVEFPNENSDYFLFYNGKEIGTKGGADYNESQKFNNSPNDILAIATDNFFTWVNGSVKNVLGYSPDELINVELDHFLHPDEREAFKERLKEINSSGQDQIKIVHRFLTKNGDYSWVEWHVQVDEEKYYLIGRDINEFQELSQDLNFQNSLFDKIPEMVVLAGPTGDIIKANLEAASFFGVEESRLGDSLHAGLTSFFMDKKVWQDALINLEGTPDYKIEKVRLQNEGIEKSFDISLRKIPIEDSFNILLAFNEIKEEGKEDVLQKNVQFLKHLTDQVPGLLFQLVLDQEGKMNFPYLNTGSLNVFGSEKAFNEKDNDFNYFISKVHPKDIGKIVSSTVNSAKNLVPWKSQFRIKLGEGKGYRWMLGSAMPTELDNGEVHWYGYLSDIDEVKQFEKKLKKSKESAEKASKLKSEFISMISHEIRTPLNAISGSVYSLLNEPHSHPQEMALNTINFAVDNLIIMINDLLDFQKMEANKMELEKQPFNLKLLLNQVINGLQYQAQESKNNLHLVVSDRLDVEVLGDKIRLIQVINNLVTNALKFTNEGKVDVTATLVQENEEQVEVFIEVKDTGIGIAKENFEKVFNDFDQVNQTFSKKYGGTGLGMSITKKILERMGSEIKLESELGVGSTFYFELILGKAPGKGQLVDEALMPAPEEIQTSSENVQVLFAEDNDVNALVVGKIMKRWGYDCDRVNNGQEAVEAVDKKKYDLILMDIQMPVMDGFTASEIIKKKQDIPIIALTAASKAEVLNKIEKSGMERFLSKPIDAVELHQNIKELVNGKSYMS</sequence>
<dbReference type="Gene3D" id="3.30.450.20">
    <property type="entry name" value="PAS domain"/>
    <property type="match status" value="2"/>
</dbReference>
<keyword evidence="3 4" id="KW-0597">Phosphoprotein</keyword>
<dbReference type="Pfam" id="PF00072">
    <property type="entry name" value="Response_reg"/>
    <property type="match status" value="1"/>
</dbReference>
<dbReference type="InterPro" id="IPR005467">
    <property type="entry name" value="His_kinase_dom"/>
</dbReference>
<dbReference type="RefSeq" id="WP_290248741.1">
    <property type="nucleotide sequence ID" value="NZ_JAUFQT010000001.1"/>
</dbReference>
<reference evidence="8 9" key="1">
    <citation type="submission" date="2024-09" db="EMBL/GenBank/DDBJ databases">
        <authorList>
            <person name="Sun Q."/>
            <person name="Mori K."/>
        </authorList>
    </citation>
    <scope>NUCLEOTIDE SEQUENCE [LARGE SCALE GENOMIC DNA]</scope>
    <source>
        <strain evidence="8 9">CECT 7682</strain>
    </source>
</reference>
<evidence type="ECO:0000256" key="2">
    <source>
        <dbReference type="ARBA" id="ARBA00012438"/>
    </source>
</evidence>
<dbReference type="Pfam" id="PF00512">
    <property type="entry name" value="HisKA"/>
    <property type="match status" value="1"/>
</dbReference>
<evidence type="ECO:0000313" key="9">
    <source>
        <dbReference type="Proteomes" id="UP001589654"/>
    </source>
</evidence>
<dbReference type="Pfam" id="PF13188">
    <property type="entry name" value="PAS_8"/>
    <property type="match status" value="1"/>
</dbReference>
<dbReference type="Pfam" id="PF02518">
    <property type="entry name" value="HATPase_c"/>
    <property type="match status" value="1"/>
</dbReference>
<dbReference type="InterPro" id="IPR003594">
    <property type="entry name" value="HATPase_dom"/>
</dbReference>
<dbReference type="GO" id="GO:0005524">
    <property type="term" value="F:ATP binding"/>
    <property type="evidence" value="ECO:0007669"/>
    <property type="project" value="UniProtKB-KW"/>
</dbReference>
<evidence type="ECO:0000259" key="6">
    <source>
        <dbReference type="PROSITE" id="PS50110"/>
    </source>
</evidence>
<protein>
    <recommendedName>
        <fullName evidence="2">histidine kinase</fullName>
        <ecNumber evidence="2">2.7.13.3</ecNumber>
    </recommendedName>
</protein>
<evidence type="ECO:0000256" key="3">
    <source>
        <dbReference type="ARBA" id="ARBA00022553"/>
    </source>
</evidence>
<name>A0ABV5J964_9BACT</name>
<evidence type="ECO:0000259" key="5">
    <source>
        <dbReference type="PROSITE" id="PS50109"/>
    </source>
</evidence>
<organism evidence="8 9">
    <name type="scientific">Echinicola jeungdonensis</name>
    <dbReference type="NCBI Taxonomy" id="709343"/>
    <lineage>
        <taxon>Bacteria</taxon>
        <taxon>Pseudomonadati</taxon>
        <taxon>Bacteroidota</taxon>
        <taxon>Cytophagia</taxon>
        <taxon>Cytophagales</taxon>
        <taxon>Cyclobacteriaceae</taxon>
        <taxon>Echinicola</taxon>
    </lineage>
</organism>
<gene>
    <name evidence="8" type="ORF">ACFFUR_15500</name>
</gene>
<dbReference type="InterPro" id="IPR035965">
    <property type="entry name" value="PAS-like_dom_sf"/>
</dbReference>
<dbReference type="Gene3D" id="1.10.287.130">
    <property type="match status" value="1"/>
</dbReference>
<dbReference type="PROSITE" id="PS50112">
    <property type="entry name" value="PAS"/>
    <property type="match status" value="1"/>
</dbReference>
<feature type="domain" description="Histidine kinase" evidence="5">
    <location>
        <begin position="496"/>
        <end position="717"/>
    </location>
</feature>
<dbReference type="Gene3D" id="3.30.565.10">
    <property type="entry name" value="Histidine kinase-like ATPase, C-terminal domain"/>
    <property type="match status" value="1"/>
</dbReference>
<dbReference type="SUPFAM" id="SSF52172">
    <property type="entry name" value="CheY-like"/>
    <property type="match status" value="1"/>
</dbReference>
<keyword evidence="9" id="KW-1185">Reference proteome</keyword>
<dbReference type="Proteomes" id="UP001589654">
    <property type="component" value="Unassembled WGS sequence"/>
</dbReference>
<dbReference type="SUPFAM" id="SSF47384">
    <property type="entry name" value="Homodimeric domain of signal transducing histidine kinase"/>
    <property type="match status" value="1"/>
</dbReference>
<evidence type="ECO:0000313" key="8">
    <source>
        <dbReference type="EMBL" id="MFB9213221.1"/>
    </source>
</evidence>
<dbReference type="PRINTS" id="PR00344">
    <property type="entry name" value="BCTRLSENSOR"/>
</dbReference>
<feature type="domain" description="PAS" evidence="7">
    <location>
        <begin position="113"/>
        <end position="175"/>
    </location>
</feature>
<dbReference type="InterPro" id="IPR000014">
    <property type="entry name" value="PAS"/>
</dbReference>
<dbReference type="SMART" id="SM00388">
    <property type="entry name" value="HisKA"/>
    <property type="match status" value="1"/>
</dbReference>
<dbReference type="EMBL" id="JBHMEW010000067">
    <property type="protein sequence ID" value="MFB9213221.1"/>
    <property type="molecule type" value="Genomic_DNA"/>
</dbReference>
<dbReference type="SMART" id="SM00387">
    <property type="entry name" value="HATPase_c"/>
    <property type="match status" value="1"/>
</dbReference>
<evidence type="ECO:0000256" key="1">
    <source>
        <dbReference type="ARBA" id="ARBA00000085"/>
    </source>
</evidence>
<dbReference type="InterPro" id="IPR036097">
    <property type="entry name" value="HisK_dim/P_sf"/>
</dbReference>
<dbReference type="SMART" id="SM00091">
    <property type="entry name" value="PAS"/>
    <property type="match status" value="3"/>
</dbReference>
<accession>A0ABV5J964</accession>
<dbReference type="NCBIfam" id="TIGR00229">
    <property type="entry name" value="sensory_box"/>
    <property type="match status" value="1"/>
</dbReference>
<feature type="modified residue" description="4-aspartylphosphate" evidence="4">
    <location>
        <position position="793"/>
    </location>
</feature>
<proteinExistence type="predicted"/>
<dbReference type="CDD" id="cd17546">
    <property type="entry name" value="REC_hyHK_CKI1_RcsC-like"/>
    <property type="match status" value="1"/>
</dbReference>
<dbReference type="PROSITE" id="PS50109">
    <property type="entry name" value="HIS_KIN"/>
    <property type="match status" value="1"/>
</dbReference>
<keyword evidence="8" id="KW-0547">Nucleotide-binding</keyword>
<comment type="caution">
    <text evidence="8">The sequence shown here is derived from an EMBL/GenBank/DDBJ whole genome shotgun (WGS) entry which is preliminary data.</text>
</comment>
<evidence type="ECO:0000259" key="7">
    <source>
        <dbReference type="PROSITE" id="PS50112"/>
    </source>
</evidence>
<dbReference type="InterPro" id="IPR004358">
    <property type="entry name" value="Sig_transdc_His_kin-like_C"/>
</dbReference>
<dbReference type="PROSITE" id="PS50110">
    <property type="entry name" value="RESPONSE_REGULATORY"/>
    <property type="match status" value="1"/>
</dbReference>
<dbReference type="PANTHER" id="PTHR45339">
    <property type="entry name" value="HYBRID SIGNAL TRANSDUCTION HISTIDINE KINASE J"/>
    <property type="match status" value="1"/>
</dbReference>
<dbReference type="InterPro" id="IPR003661">
    <property type="entry name" value="HisK_dim/P_dom"/>
</dbReference>
<evidence type="ECO:0000256" key="4">
    <source>
        <dbReference type="PROSITE-ProRule" id="PRU00169"/>
    </source>
</evidence>
<comment type="catalytic activity">
    <reaction evidence="1">
        <text>ATP + protein L-histidine = ADP + protein N-phospho-L-histidine.</text>
        <dbReference type="EC" id="2.7.13.3"/>
    </reaction>
</comment>
<dbReference type="CDD" id="cd00082">
    <property type="entry name" value="HisKA"/>
    <property type="match status" value="1"/>
</dbReference>
<dbReference type="CDD" id="cd00130">
    <property type="entry name" value="PAS"/>
    <property type="match status" value="1"/>
</dbReference>
<dbReference type="Pfam" id="PF08447">
    <property type="entry name" value="PAS_3"/>
    <property type="match status" value="1"/>
</dbReference>
<dbReference type="SUPFAM" id="SSF55874">
    <property type="entry name" value="ATPase domain of HSP90 chaperone/DNA topoisomerase II/histidine kinase"/>
    <property type="match status" value="1"/>
</dbReference>
<dbReference type="EC" id="2.7.13.3" evidence="2"/>
<dbReference type="InterPro" id="IPR001789">
    <property type="entry name" value="Sig_transdc_resp-reg_receiver"/>
</dbReference>
<dbReference type="SUPFAM" id="SSF55785">
    <property type="entry name" value="PYP-like sensor domain (PAS domain)"/>
    <property type="match status" value="2"/>
</dbReference>
<dbReference type="CDD" id="cd16922">
    <property type="entry name" value="HATPase_EvgS-ArcB-TorS-like"/>
    <property type="match status" value="1"/>
</dbReference>
<dbReference type="PANTHER" id="PTHR45339:SF5">
    <property type="entry name" value="HISTIDINE KINASE"/>
    <property type="match status" value="1"/>
</dbReference>
<dbReference type="InterPro" id="IPR013655">
    <property type="entry name" value="PAS_fold_3"/>
</dbReference>